<dbReference type="PANTHER" id="PTHR42718">
    <property type="entry name" value="MAJOR FACILITATOR SUPERFAMILY MULTIDRUG TRANSPORTER MFSC"/>
    <property type="match status" value="1"/>
</dbReference>
<evidence type="ECO:0000256" key="9">
    <source>
        <dbReference type="SAM" id="Phobius"/>
    </source>
</evidence>
<dbReference type="PROSITE" id="PS50850">
    <property type="entry name" value="MFS"/>
    <property type="match status" value="1"/>
</dbReference>
<dbReference type="NCBIfam" id="TIGR00711">
    <property type="entry name" value="efflux_EmrB"/>
    <property type="match status" value="1"/>
</dbReference>
<feature type="compositionally biased region" description="Polar residues" evidence="8">
    <location>
        <begin position="503"/>
        <end position="519"/>
    </location>
</feature>
<evidence type="ECO:0000313" key="11">
    <source>
        <dbReference type="EMBL" id="GAA3705485.1"/>
    </source>
</evidence>
<feature type="transmembrane region" description="Helical" evidence="9">
    <location>
        <begin position="340"/>
        <end position="359"/>
    </location>
</feature>
<feature type="domain" description="Major facilitator superfamily (MFS) profile" evidence="10">
    <location>
        <begin position="18"/>
        <end position="473"/>
    </location>
</feature>
<keyword evidence="5 9" id="KW-0812">Transmembrane</keyword>
<reference evidence="12" key="1">
    <citation type="journal article" date="2019" name="Int. J. Syst. Evol. Microbiol.">
        <title>The Global Catalogue of Microorganisms (GCM) 10K type strain sequencing project: providing services to taxonomists for standard genome sequencing and annotation.</title>
        <authorList>
            <consortium name="The Broad Institute Genomics Platform"/>
            <consortium name="The Broad Institute Genome Sequencing Center for Infectious Disease"/>
            <person name="Wu L."/>
            <person name="Ma J."/>
        </authorList>
    </citation>
    <scope>NUCLEOTIDE SEQUENCE [LARGE SCALE GENOMIC DNA]</scope>
    <source>
        <strain evidence="12">JCM 16548</strain>
    </source>
</reference>
<evidence type="ECO:0000313" key="12">
    <source>
        <dbReference type="Proteomes" id="UP001500051"/>
    </source>
</evidence>
<dbReference type="InterPro" id="IPR020846">
    <property type="entry name" value="MFS_dom"/>
</dbReference>
<feature type="transmembrane region" description="Helical" evidence="9">
    <location>
        <begin position="403"/>
        <end position="427"/>
    </location>
</feature>
<feature type="transmembrane region" description="Helical" evidence="9">
    <location>
        <begin position="113"/>
        <end position="134"/>
    </location>
</feature>
<dbReference type="Pfam" id="PF07690">
    <property type="entry name" value="MFS_1"/>
    <property type="match status" value="1"/>
</dbReference>
<organism evidence="11 12">
    <name type="scientific">Microlunatus aurantiacus</name>
    <dbReference type="NCBI Taxonomy" id="446786"/>
    <lineage>
        <taxon>Bacteria</taxon>
        <taxon>Bacillati</taxon>
        <taxon>Actinomycetota</taxon>
        <taxon>Actinomycetes</taxon>
        <taxon>Propionibacteriales</taxon>
        <taxon>Propionibacteriaceae</taxon>
        <taxon>Microlunatus</taxon>
    </lineage>
</organism>
<dbReference type="InterPro" id="IPR011701">
    <property type="entry name" value="MFS"/>
</dbReference>
<feature type="transmembrane region" description="Helical" evidence="9">
    <location>
        <begin position="56"/>
        <end position="76"/>
    </location>
</feature>
<name>A0ABP7DKK1_9ACTN</name>
<dbReference type="CDD" id="cd17503">
    <property type="entry name" value="MFS_LmrB_MDR_like"/>
    <property type="match status" value="1"/>
</dbReference>
<feature type="transmembrane region" description="Helical" evidence="9">
    <location>
        <begin position="146"/>
        <end position="168"/>
    </location>
</feature>
<comment type="similarity">
    <text evidence="2">Belongs to the major facilitator superfamily. EmrB family.</text>
</comment>
<dbReference type="Gene3D" id="1.20.1250.20">
    <property type="entry name" value="MFS general substrate transporter like domains"/>
    <property type="match status" value="1"/>
</dbReference>
<proteinExistence type="inferred from homology"/>
<feature type="transmembrane region" description="Helical" evidence="9">
    <location>
        <begin position="447"/>
        <end position="468"/>
    </location>
</feature>
<feature type="transmembrane region" description="Helical" evidence="9">
    <location>
        <begin position="312"/>
        <end position="333"/>
    </location>
</feature>
<protein>
    <submittedName>
        <fullName evidence="11">DHA2 family efflux MFS transporter permease subunit</fullName>
    </submittedName>
</protein>
<keyword evidence="6 9" id="KW-1133">Transmembrane helix</keyword>
<feature type="transmembrane region" description="Helical" evidence="9">
    <location>
        <begin position="278"/>
        <end position="300"/>
    </location>
</feature>
<keyword evidence="3" id="KW-0813">Transport</keyword>
<dbReference type="PANTHER" id="PTHR42718:SF9">
    <property type="entry name" value="MAJOR FACILITATOR SUPERFAMILY MULTIDRUG TRANSPORTER MFSC"/>
    <property type="match status" value="1"/>
</dbReference>
<accession>A0ABP7DKK1</accession>
<dbReference type="InterPro" id="IPR036259">
    <property type="entry name" value="MFS_trans_sf"/>
</dbReference>
<feature type="transmembrane region" description="Helical" evidence="9">
    <location>
        <begin position="365"/>
        <end position="391"/>
    </location>
</feature>
<feature type="transmembrane region" description="Helical" evidence="9">
    <location>
        <begin position="174"/>
        <end position="193"/>
    </location>
</feature>
<evidence type="ECO:0000256" key="7">
    <source>
        <dbReference type="ARBA" id="ARBA00023136"/>
    </source>
</evidence>
<evidence type="ECO:0000256" key="2">
    <source>
        <dbReference type="ARBA" id="ARBA00008537"/>
    </source>
</evidence>
<sequence>MTTTDVADAQLRSRDRKVIATLLIATFVVILNETIMGVALPVLMVDLDLSAGTVQWLTTAFMLTMAVVIPTTGFLLQRFSTRTVYGAALGLFSAGTLLAGVAPGFWVLLLGRIIQASGTAIMLPLLMTTILTLVPIHRRGVVMGNVSIAISVAPAIGPTLSGLILQFLPWRFMFLLVLPIALAALAYGLKGLVNVNADGDQPLDVVSVLLSVPGFGGIVFGLSRLGESSGSAAWVAPVSLVVGVVCLVLFVVRQRALVAGKGPLLDLRAFSFTMFRRGVALLCIAAVALFGAIILLPIYFQNVRGLNTLQTGMLLLPGGLLMGLLGPVVGRLFDKYGPRWLSASGSALLVLTMLALTQVGPTTPIPLLLGIHLTLSTGLAFLFTPAFTTALNPLPPSLYSHGSAILSTLQQVAGAAGVALLVTVVTLRAQTAATTGADDIAAEVAGLHLAFLVAAVIGVVAVALALTLRKTEAVAPGHGPHGEPTGAEPARTESTDAELRNADPSSAEPNNAEPSSAEPSNDEIAVAEADRR</sequence>
<keyword evidence="12" id="KW-1185">Reference proteome</keyword>
<dbReference type="SUPFAM" id="SSF103473">
    <property type="entry name" value="MFS general substrate transporter"/>
    <property type="match status" value="1"/>
</dbReference>
<keyword evidence="4" id="KW-1003">Cell membrane</keyword>
<dbReference type="InterPro" id="IPR004638">
    <property type="entry name" value="EmrB-like"/>
</dbReference>
<dbReference type="EMBL" id="BAAAYX010000009">
    <property type="protein sequence ID" value="GAA3705485.1"/>
    <property type="molecule type" value="Genomic_DNA"/>
</dbReference>
<dbReference type="PRINTS" id="PR01036">
    <property type="entry name" value="TCRTETB"/>
</dbReference>
<dbReference type="RefSeq" id="WP_344812575.1">
    <property type="nucleotide sequence ID" value="NZ_BAAAYX010000009.1"/>
</dbReference>
<gene>
    <name evidence="11" type="ORF">GCM10022204_23750</name>
</gene>
<keyword evidence="7 9" id="KW-0472">Membrane</keyword>
<evidence type="ECO:0000256" key="4">
    <source>
        <dbReference type="ARBA" id="ARBA00022475"/>
    </source>
</evidence>
<dbReference type="Proteomes" id="UP001500051">
    <property type="component" value="Unassembled WGS sequence"/>
</dbReference>
<evidence type="ECO:0000256" key="6">
    <source>
        <dbReference type="ARBA" id="ARBA00022989"/>
    </source>
</evidence>
<evidence type="ECO:0000256" key="5">
    <source>
        <dbReference type="ARBA" id="ARBA00022692"/>
    </source>
</evidence>
<feature type="transmembrane region" description="Helical" evidence="9">
    <location>
        <begin position="232"/>
        <end position="252"/>
    </location>
</feature>
<feature type="transmembrane region" description="Helical" evidence="9">
    <location>
        <begin position="18"/>
        <end position="44"/>
    </location>
</feature>
<comment type="caution">
    <text evidence="11">The sequence shown here is derived from an EMBL/GenBank/DDBJ whole genome shotgun (WGS) entry which is preliminary data.</text>
</comment>
<feature type="region of interest" description="Disordered" evidence="8">
    <location>
        <begin position="474"/>
        <end position="532"/>
    </location>
</feature>
<feature type="compositionally biased region" description="Basic and acidic residues" evidence="8">
    <location>
        <begin position="490"/>
        <end position="501"/>
    </location>
</feature>
<evidence type="ECO:0000256" key="3">
    <source>
        <dbReference type="ARBA" id="ARBA00022448"/>
    </source>
</evidence>
<evidence type="ECO:0000256" key="1">
    <source>
        <dbReference type="ARBA" id="ARBA00004651"/>
    </source>
</evidence>
<feature type="transmembrane region" description="Helical" evidence="9">
    <location>
        <begin position="205"/>
        <end position="226"/>
    </location>
</feature>
<feature type="transmembrane region" description="Helical" evidence="9">
    <location>
        <begin position="83"/>
        <end position="107"/>
    </location>
</feature>
<dbReference type="Gene3D" id="1.20.1720.10">
    <property type="entry name" value="Multidrug resistance protein D"/>
    <property type="match status" value="1"/>
</dbReference>
<evidence type="ECO:0000256" key="8">
    <source>
        <dbReference type="SAM" id="MobiDB-lite"/>
    </source>
</evidence>
<evidence type="ECO:0000259" key="10">
    <source>
        <dbReference type="PROSITE" id="PS50850"/>
    </source>
</evidence>
<comment type="subcellular location">
    <subcellularLocation>
        <location evidence="1">Cell membrane</location>
        <topology evidence="1">Multi-pass membrane protein</topology>
    </subcellularLocation>
</comment>